<dbReference type="InterPro" id="IPR043128">
    <property type="entry name" value="Rev_trsase/Diguanyl_cyclase"/>
</dbReference>
<dbReference type="Gene3D" id="1.10.340.70">
    <property type="match status" value="1"/>
</dbReference>
<feature type="compositionally biased region" description="Basic and acidic residues" evidence="8">
    <location>
        <begin position="1857"/>
        <end position="1876"/>
    </location>
</feature>
<evidence type="ECO:0000256" key="4">
    <source>
        <dbReference type="ARBA" id="ARBA00022722"/>
    </source>
</evidence>
<feature type="compositionally biased region" description="Low complexity" evidence="8">
    <location>
        <begin position="249"/>
        <end position="259"/>
    </location>
</feature>
<reference evidence="11 12" key="1">
    <citation type="submission" date="2018-09" db="EMBL/GenBank/DDBJ databases">
        <title>Genomic investigation of the strawberry pathogen Phytophthora fragariae indicates pathogenicity is determined by transcriptional variation in three key races.</title>
        <authorList>
            <person name="Adams T.M."/>
            <person name="Armitage A.D."/>
            <person name="Sobczyk M.K."/>
            <person name="Bates H.J."/>
            <person name="Dunwell J.M."/>
            <person name="Nellist C.F."/>
            <person name="Harrison R.J."/>
        </authorList>
    </citation>
    <scope>NUCLEOTIDE SEQUENCE [LARGE SCALE GENOMIC DNA]</scope>
    <source>
        <strain evidence="11 12">SCRP245</strain>
    </source>
</reference>
<evidence type="ECO:0000259" key="9">
    <source>
        <dbReference type="PROSITE" id="PS50878"/>
    </source>
</evidence>
<keyword evidence="5" id="KW-0255">Endonuclease</keyword>
<feature type="region of interest" description="Disordered" evidence="8">
    <location>
        <begin position="1681"/>
        <end position="1700"/>
    </location>
</feature>
<evidence type="ECO:0000256" key="1">
    <source>
        <dbReference type="ARBA" id="ARBA00012493"/>
    </source>
</evidence>
<sequence length="2023" mass="222662">MAAGCGQERRENTPGSGKQRRRRRKKKVAGDTTERHARVRAEDGASRVVQATSSDDQGDGLRSGDGAARRLCVVATNADQDELSGRGDSAVRQVRVALRDKDKMERRQQSEDGGTWQASAIPSTAEYEGERAVGATERVAAKTADTGMTESVAALTATVGKGNDKRVVIDTHAVLEALGVRNGGAPTQEELDAKVLGQLQAMMRMYGGDEAGDSSRSTDGSPEALQAALQSEQGRRDERVANILMTKAQQQTTNEVQTQEAERWRQRRQKRQERDEARPGVADAAPRGNANHGEGAVVVFKRDPTEEDKKLREALDWSTQAARSQGQAEARVQSAKEGCPAFVVDDAGQCDKVTGEDTDNEDAVREKVAQQLELVATGLAISDKGAAASVDKLELRRSRTRRRHEKRLRKALAKERRELGTLLTAYPYPKQAYYVFEEVHRRFGTAAPRVLSRSETEAIGFMLPSATEVLQGRGGRRRSGRQYAYHSGSVYAHPYMEQAGAKQRQARVGRVTAVQAPVVDSLPTAVVEVRDVRRRIKLDTGAQFSVAGEEWQALGERQDVLPPVDYVEGFTGAVSKVLGVWRFRFRTQYEQHMVVDALIVEGAATEFLLGEDWMLAKGVKIDFTACEMKWYEAETKKVVPFQCTKNGGTNDKLAKVRLVRRAKVQTQTCRNVELAVAAPEGTVGIFTPARRVEPHLLLAPTLTTVRDGKVVVPILNLVGRMSKLPSREVLGTWVPTAQDMTVLEMTGEFSRDKVKQWLDGWCTNVEPLSNEAELQLGEMSAEDKELLLKLLRNYPTLLEPRTGCPPMTTLDVEHEIHTGNEAPIEVRPRRHAHEEQKVIDEQVASMLNDGVIEPSSGAWGFPVVLVKKKGGSVRFCIDYRLLNAITKKDVYPLPRIDETLDNLHGSRRFTSLVLHAGYWQVPVAAADRDKTGFVTRQGLFRFVRMPFGLANAPGTFQRMMDATLRGLTWQSCLVYLDDVIVFSKGGMGRHVVELAAVMKRLANAGLSLKTSKCSFATERLEYLGHELDADGVRPMPSLVHSVQEFPVPKDVTELKRFVHMAGYYRRFVPDFARKAAPMTKLLRKGVVWRWAEPQQHAFECLKEALTSRPLLVYPDFTHPFKLVTDASKVGLGAALTQGQGQGEQPVAYASKINSPTVAKYSITDLECAAAVWAVKLFRPYIYGRKFELVTDHAALKWLMTSKDLAGRLHRWSLQLQEYNFEVVYRPGARNVVADALSRAPVRAVIGREEEAPPAGGEGQLTDETIRQEQASDRVVKNLRRKGKFGSKAIVVENETVYIVLQDGSKRVVLPTALWASALRESHDSVYSCHLRTPQTYARIAATYWWPDMNDHVRRWVQACRDCGSRKANAREVIPPLRSQGVGDPGDRWALDVAGPLPLTSGGNRYVIAAVDYATRYSVVAAVTNHTAKDVANFIAEELVFVFGPMRELAMDGAPELNGKVIDALVEVLQAKQLTPVPYRPALLGLVERFHRTWKDMVSLYVLAAQDDWDRWLTCASYAYNGAKHSGTGFSPNELMMGRKLRAPNELLRQSGVTHVGDFAEYHRALVTGMPRATRAARVALAKDQLRRERYYNRRVRRDTTFSIGDSVWVLKPPKGKGIMKLVHQWVGPAKITQDAGFDNFEVIRDDTGEHLVVHCSFLVTSACPSDSLGSVAETILRELAEERGVDEDTEGDAGDDNEGSEALQRYEQRSAEPGANAGTGVARAPDQNASTSTNSESTHSASGGKDGGSEAARAPAARMTSDRVGSDGRSVRRDAERGGVTATGAVRTSDDGSGGVPGAQQRPRIATGRRQEGARATGDAAARPQLAVRDQGRKRKARAGVAVEEEAARQQRLAKRRQGDAAREERAARRQAHRNEQVSTVAQAAGADADNGVHGGDDAQQEERDDEGRGASTRSDDGPGVGQAGAGSSEVGGAEVEMLRGRGRPRRPEPMPTLLQVATAGHIIERARRRVRNRAGRYVLEHEVEYAEQQGQPTARRWLSHEEFEELDDAGKIEGDLGAGDGV</sequence>
<feature type="compositionally biased region" description="Polar residues" evidence="8">
    <location>
        <begin position="1727"/>
        <end position="1741"/>
    </location>
</feature>
<dbReference type="PANTHER" id="PTHR37984">
    <property type="entry name" value="PROTEIN CBG26694"/>
    <property type="match status" value="1"/>
</dbReference>
<dbReference type="SUPFAM" id="SSF50630">
    <property type="entry name" value="Acid proteases"/>
    <property type="match status" value="1"/>
</dbReference>
<dbReference type="GO" id="GO:0003964">
    <property type="term" value="F:RNA-directed DNA polymerase activity"/>
    <property type="evidence" value="ECO:0007669"/>
    <property type="project" value="UniProtKB-KW"/>
</dbReference>
<feature type="compositionally biased region" description="Basic residues" evidence="8">
    <location>
        <begin position="18"/>
        <end position="27"/>
    </location>
</feature>
<keyword evidence="2" id="KW-0808">Transferase</keyword>
<feature type="region of interest" description="Disordered" evidence="8">
    <location>
        <begin position="1"/>
        <end position="65"/>
    </location>
</feature>
<evidence type="ECO:0000313" key="11">
    <source>
        <dbReference type="EMBL" id="KAE8975250.1"/>
    </source>
</evidence>
<proteinExistence type="predicted"/>
<feature type="compositionally biased region" description="Basic and acidic residues" evidence="8">
    <location>
        <begin position="1906"/>
        <end position="1917"/>
    </location>
</feature>
<dbReference type="CDD" id="cd01647">
    <property type="entry name" value="RT_LTR"/>
    <property type="match status" value="1"/>
</dbReference>
<feature type="compositionally biased region" description="Basic and acidic residues" evidence="8">
    <location>
        <begin position="1760"/>
        <end position="1777"/>
    </location>
</feature>
<dbReference type="InterPro" id="IPR000477">
    <property type="entry name" value="RT_dom"/>
</dbReference>
<evidence type="ECO:0000259" key="10">
    <source>
        <dbReference type="PROSITE" id="PS50994"/>
    </source>
</evidence>
<dbReference type="InterPro" id="IPR021109">
    <property type="entry name" value="Peptidase_aspartic_dom_sf"/>
</dbReference>
<dbReference type="EC" id="2.7.7.49" evidence="1"/>
<dbReference type="InterPro" id="IPR050951">
    <property type="entry name" value="Retrovirus_Pol_polyprotein"/>
</dbReference>
<keyword evidence="4" id="KW-0540">Nuclease</keyword>
<dbReference type="PANTHER" id="PTHR37984:SF5">
    <property type="entry name" value="PROTEIN NYNRIN-LIKE"/>
    <property type="match status" value="1"/>
</dbReference>
<dbReference type="GO" id="GO:0015074">
    <property type="term" value="P:DNA integration"/>
    <property type="evidence" value="ECO:0007669"/>
    <property type="project" value="InterPro"/>
</dbReference>
<evidence type="ECO:0000256" key="3">
    <source>
        <dbReference type="ARBA" id="ARBA00022695"/>
    </source>
</evidence>
<dbReference type="PROSITE" id="PS50878">
    <property type="entry name" value="RT_POL"/>
    <property type="match status" value="1"/>
</dbReference>
<dbReference type="InterPro" id="IPR012337">
    <property type="entry name" value="RNaseH-like_sf"/>
</dbReference>
<protein>
    <recommendedName>
        <fullName evidence="1">RNA-directed DNA polymerase</fullName>
        <ecNumber evidence="1">2.7.7.49</ecNumber>
    </recommendedName>
</protein>
<evidence type="ECO:0000256" key="6">
    <source>
        <dbReference type="ARBA" id="ARBA00022801"/>
    </source>
</evidence>
<dbReference type="SUPFAM" id="SSF56672">
    <property type="entry name" value="DNA/RNA polymerases"/>
    <property type="match status" value="1"/>
</dbReference>
<feature type="compositionally biased region" description="Low complexity" evidence="8">
    <location>
        <begin position="1926"/>
        <end position="1936"/>
    </location>
</feature>
<dbReference type="SUPFAM" id="SSF53098">
    <property type="entry name" value="Ribonuclease H-like"/>
    <property type="match status" value="1"/>
</dbReference>
<dbReference type="InterPro" id="IPR043502">
    <property type="entry name" value="DNA/RNA_pol_sf"/>
</dbReference>
<dbReference type="PROSITE" id="PS50994">
    <property type="entry name" value="INTEGRASE"/>
    <property type="match status" value="1"/>
</dbReference>
<dbReference type="EMBL" id="QXFW01002808">
    <property type="protein sequence ID" value="KAE8975250.1"/>
    <property type="molecule type" value="Genomic_DNA"/>
</dbReference>
<feature type="region of interest" description="Disordered" evidence="8">
    <location>
        <begin position="1711"/>
        <end position="1953"/>
    </location>
</feature>
<evidence type="ECO:0000256" key="2">
    <source>
        <dbReference type="ARBA" id="ARBA00022679"/>
    </source>
</evidence>
<dbReference type="Gene3D" id="3.10.10.10">
    <property type="entry name" value="HIV Type 1 Reverse Transcriptase, subunit A, domain 1"/>
    <property type="match status" value="1"/>
</dbReference>
<feature type="domain" description="Reverse transcriptase" evidence="9">
    <location>
        <begin position="847"/>
        <end position="1027"/>
    </location>
</feature>
<dbReference type="CDD" id="cd00303">
    <property type="entry name" value="retropepsin_like"/>
    <property type="match status" value="1"/>
</dbReference>
<keyword evidence="7" id="KW-0695">RNA-directed DNA polymerase</keyword>
<dbReference type="Proteomes" id="UP000460718">
    <property type="component" value="Unassembled WGS sequence"/>
</dbReference>
<dbReference type="Gene3D" id="3.30.420.10">
    <property type="entry name" value="Ribonuclease H-like superfamily/Ribonuclease H"/>
    <property type="match status" value="1"/>
</dbReference>
<dbReference type="CDD" id="cd09274">
    <property type="entry name" value="RNase_HI_RT_Ty3"/>
    <property type="match status" value="1"/>
</dbReference>
<feature type="region of interest" description="Disordered" evidence="8">
    <location>
        <begin position="208"/>
        <end position="305"/>
    </location>
</feature>
<dbReference type="Pfam" id="PF00078">
    <property type="entry name" value="RVT_1"/>
    <property type="match status" value="1"/>
</dbReference>
<feature type="compositionally biased region" description="Acidic residues" evidence="8">
    <location>
        <begin position="1684"/>
        <end position="1699"/>
    </location>
</feature>
<dbReference type="InterPro" id="IPR041373">
    <property type="entry name" value="RT_RNaseH"/>
</dbReference>
<dbReference type="GO" id="GO:0004519">
    <property type="term" value="F:endonuclease activity"/>
    <property type="evidence" value="ECO:0007669"/>
    <property type="project" value="UniProtKB-KW"/>
</dbReference>
<name>A0A6A3HZ18_9STRA</name>
<feature type="domain" description="Integrase catalytic" evidence="10">
    <location>
        <begin position="1380"/>
        <end position="1539"/>
    </location>
</feature>
<dbReference type="Gene3D" id="3.30.70.270">
    <property type="match status" value="2"/>
</dbReference>
<dbReference type="GO" id="GO:0016787">
    <property type="term" value="F:hydrolase activity"/>
    <property type="evidence" value="ECO:0007669"/>
    <property type="project" value="UniProtKB-KW"/>
</dbReference>
<dbReference type="InterPro" id="IPR041588">
    <property type="entry name" value="Integrase_H2C2"/>
</dbReference>
<evidence type="ECO:0000256" key="5">
    <source>
        <dbReference type="ARBA" id="ARBA00022759"/>
    </source>
</evidence>
<dbReference type="InterPro" id="IPR036397">
    <property type="entry name" value="RNaseH_sf"/>
</dbReference>
<comment type="caution">
    <text evidence="11">The sequence shown here is derived from an EMBL/GenBank/DDBJ whole genome shotgun (WGS) entry which is preliminary data.</text>
</comment>
<feature type="compositionally biased region" description="Basic and acidic residues" evidence="8">
    <location>
        <begin position="28"/>
        <end position="45"/>
    </location>
</feature>
<keyword evidence="3" id="KW-0548">Nucleotidyltransferase</keyword>
<dbReference type="GO" id="GO:0003676">
    <property type="term" value="F:nucleic acid binding"/>
    <property type="evidence" value="ECO:0007669"/>
    <property type="project" value="InterPro"/>
</dbReference>
<organism evidence="11 12">
    <name type="scientific">Phytophthora fragariae</name>
    <dbReference type="NCBI Taxonomy" id="53985"/>
    <lineage>
        <taxon>Eukaryota</taxon>
        <taxon>Sar</taxon>
        <taxon>Stramenopiles</taxon>
        <taxon>Oomycota</taxon>
        <taxon>Peronosporomycetes</taxon>
        <taxon>Peronosporales</taxon>
        <taxon>Peronosporaceae</taxon>
        <taxon>Phytophthora</taxon>
    </lineage>
</organism>
<evidence type="ECO:0000256" key="7">
    <source>
        <dbReference type="ARBA" id="ARBA00022918"/>
    </source>
</evidence>
<dbReference type="FunFam" id="1.10.340.70:FF:000001">
    <property type="entry name" value="Retrovirus-related Pol polyprotein from transposon gypsy-like Protein"/>
    <property type="match status" value="1"/>
</dbReference>
<dbReference type="Pfam" id="PF17917">
    <property type="entry name" value="RT_RNaseH"/>
    <property type="match status" value="1"/>
</dbReference>
<dbReference type="FunFam" id="3.10.20.370:FF:000001">
    <property type="entry name" value="Retrovirus-related Pol polyprotein from transposon 17.6-like protein"/>
    <property type="match status" value="1"/>
</dbReference>
<gene>
    <name evidence="11" type="ORF">PF011_g24554</name>
</gene>
<evidence type="ECO:0000313" key="12">
    <source>
        <dbReference type="Proteomes" id="UP000460718"/>
    </source>
</evidence>
<dbReference type="Pfam" id="PF17921">
    <property type="entry name" value="Integrase_H2C2"/>
    <property type="match status" value="1"/>
</dbReference>
<evidence type="ECO:0000256" key="8">
    <source>
        <dbReference type="SAM" id="MobiDB-lite"/>
    </source>
</evidence>
<accession>A0A6A3HZ18</accession>
<keyword evidence="6" id="KW-0378">Hydrolase</keyword>
<dbReference type="FunFam" id="3.30.70.270:FF:000020">
    <property type="entry name" value="Transposon Tf2-6 polyprotein-like Protein"/>
    <property type="match status" value="1"/>
</dbReference>
<dbReference type="InterPro" id="IPR001584">
    <property type="entry name" value="Integrase_cat-core"/>
</dbReference>